<dbReference type="SUPFAM" id="SSF49464">
    <property type="entry name" value="Carboxypeptidase regulatory domain-like"/>
    <property type="match status" value="1"/>
</dbReference>
<name>H1HNX2_9BACT</name>
<dbReference type="PANTHER" id="PTHR30069:SF29">
    <property type="entry name" value="HEMOGLOBIN AND HEMOGLOBIN-HAPTOGLOBIN-BINDING PROTEIN 1-RELATED"/>
    <property type="match status" value="1"/>
</dbReference>
<organism evidence="4 5">
    <name type="scientific">Segatella maculosa OT 289</name>
    <dbReference type="NCBI Taxonomy" id="999422"/>
    <lineage>
        <taxon>Bacteria</taxon>
        <taxon>Pseudomonadati</taxon>
        <taxon>Bacteroidota</taxon>
        <taxon>Bacteroidia</taxon>
        <taxon>Bacteroidales</taxon>
        <taxon>Prevotellaceae</taxon>
        <taxon>Segatella</taxon>
    </lineage>
</organism>
<protein>
    <recommendedName>
        <fullName evidence="3">TonB-dependent receptor plug domain-containing protein</fullName>
    </recommendedName>
</protein>
<dbReference type="Gene3D" id="2.60.40.1120">
    <property type="entry name" value="Carboxypeptidase-like, regulatory domain"/>
    <property type="match status" value="1"/>
</dbReference>
<feature type="domain" description="TonB-dependent receptor plug" evidence="3">
    <location>
        <begin position="130"/>
        <end position="264"/>
    </location>
</feature>
<dbReference type="InterPro" id="IPR037066">
    <property type="entry name" value="Plug_dom_sf"/>
</dbReference>
<dbReference type="GO" id="GO:0009279">
    <property type="term" value="C:cell outer membrane"/>
    <property type="evidence" value="ECO:0007669"/>
    <property type="project" value="TreeGrafter"/>
</dbReference>
<dbReference type="Pfam" id="PF13620">
    <property type="entry name" value="CarboxypepD_reg"/>
    <property type="match status" value="1"/>
</dbReference>
<dbReference type="PATRIC" id="fig|999422.3.peg.1959"/>
<dbReference type="GO" id="GO:0015344">
    <property type="term" value="F:siderophore uptake transmembrane transporter activity"/>
    <property type="evidence" value="ECO:0007669"/>
    <property type="project" value="TreeGrafter"/>
</dbReference>
<keyword evidence="5" id="KW-1185">Reference proteome</keyword>
<accession>H1HNX2</accession>
<feature type="region of interest" description="Disordered" evidence="2">
    <location>
        <begin position="211"/>
        <end position="237"/>
    </location>
</feature>
<dbReference type="Proteomes" id="UP000003167">
    <property type="component" value="Unassembled WGS sequence"/>
</dbReference>
<dbReference type="Pfam" id="PF07715">
    <property type="entry name" value="Plug"/>
    <property type="match status" value="1"/>
</dbReference>
<evidence type="ECO:0000256" key="2">
    <source>
        <dbReference type="SAM" id="MobiDB-lite"/>
    </source>
</evidence>
<feature type="compositionally biased region" description="Basic and acidic residues" evidence="2">
    <location>
        <begin position="213"/>
        <end position="224"/>
    </location>
</feature>
<dbReference type="PANTHER" id="PTHR30069">
    <property type="entry name" value="TONB-DEPENDENT OUTER MEMBRANE RECEPTOR"/>
    <property type="match status" value="1"/>
</dbReference>
<dbReference type="Gene3D" id="2.170.130.10">
    <property type="entry name" value="TonB-dependent receptor, plug domain"/>
    <property type="match status" value="1"/>
</dbReference>
<proteinExistence type="predicted"/>
<keyword evidence="1" id="KW-0732">Signal</keyword>
<evidence type="ECO:0000256" key="1">
    <source>
        <dbReference type="ARBA" id="ARBA00022729"/>
    </source>
</evidence>
<comment type="caution">
    <text evidence="4">The sequence shown here is derived from an EMBL/GenBank/DDBJ whole genome shotgun (WGS) entry which is preliminary data.</text>
</comment>
<dbReference type="HOGENOM" id="CLU_013529_0_0_10"/>
<dbReference type="InterPro" id="IPR008969">
    <property type="entry name" value="CarboxyPept-like_regulatory"/>
</dbReference>
<gene>
    <name evidence="4" type="ORF">HMPREF9944_01866</name>
</gene>
<dbReference type="EMBL" id="AGEK01000032">
    <property type="protein sequence ID" value="EHO68612.1"/>
    <property type="molecule type" value="Genomic_DNA"/>
</dbReference>
<evidence type="ECO:0000313" key="4">
    <source>
        <dbReference type="EMBL" id="EHO68612.1"/>
    </source>
</evidence>
<evidence type="ECO:0000259" key="3">
    <source>
        <dbReference type="Pfam" id="PF07715"/>
    </source>
</evidence>
<dbReference type="GO" id="GO:0044718">
    <property type="term" value="P:siderophore transmembrane transport"/>
    <property type="evidence" value="ECO:0007669"/>
    <property type="project" value="TreeGrafter"/>
</dbReference>
<sequence>MQLYSERDMTKRDGLLRKILRIVTVAFFFCPLIHAQTTNGLRGVVTDTKGNPVETASIVLNNSLIAMSDAQGNFNFTNVKTGEYEYRVSCLGFEEMRGKTTVKADGTDRLVVRLKPLTLTLREVTVTANQQAMGSKSVIGQDAIRHIQPKSVADMLQLLPGALTVNPTLNNLAQANIREINENAANALGTAVILDGIPVSNDANLQVLSTSKSGEKLSKGEDGMNKQNTAGRGSDLRTMGADNIESVEVIRGIPSVEYGNLTSGVVIIKTKAGYSPLEVKLKADPFSKLAYVGKGFKLTQGGTLNVGVDWSQSYSDIRLRYQGYDRITASTAYSNIFNKNSAHPITFNVNASFYSNVNSYRKDPQLQQLDLNYKNENTGGRLAVRGSVRLNGFFPVLTYDLSGQLARMLDTHHDLIENPDGVVTNSTTNGEAPARFLTKAYYSDYRIEGIPYNLYAQVKTNKYIQLGNRDFTNVKLGLEYRLDGNEGRGLTFDINNPPQAGGAQTLRPRSYRDIPALQSLSAFVEDNATLHIGVSTLQFAAGLRISNLFLNESKAHRPAIFVAEPRMNMEYTFLTKQNNGLFDKLAVSGGFGISNKMPTLLYLYPNKAYFDSNSLSYMGGSDPGSSLAIMTTKVIADTQNPDLRPTRSTKWELGMNARIGKMKGYVTFFRERHRHEYGFNGQLEWLNYNIYNVPVGASKLSYTDGTVHYEYGGTTHTATITPGNEMVTWGRPANNSRSDKWGIEYSWDFGTFAPLRTSLNLDGAWFHIERKEECTKLNFINKTFDYVSVLPAGKGLVEDRVNTNFRFITHIPEVKMIFTTTLQVVWYERSYLVYEDNHGNPRYHLSSDGTHYVVSPLGFYDRQGQWTDWQRAFEDDNRYRLLADRYLLYGFRADTVKPWVMFNFRFTKELGSLAELSFMANNFLNIRKYHINSNTQGKSQLHPDTYFGAEIKLKF</sequence>
<dbReference type="InterPro" id="IPR012910">
    <property type="entry name" value="Plug_dom"/>
</dbReference>
<evidence type="ECO:0000313" key="5">
    <source>
        <dbReference type="Proteomes" id="UP000003167"/>
    </source>
</evidence>
<dbReference type="SUPFAM" id="SSF56935">
    <property type="entry name" value="Porins"/>
    <property type="match status" value="1"/>
</dbReference>
<dbReference type="AlphaFoldDB" id="H1HNX2"/>
<dbReference type="STRING" id="999422.HMPREF9944_01866"/>
<reference evidence="4 5" key="1">
    <citation type="submission" date="2011-12" db="EMBL/GenBank/DDBJ databases">
        <title>The Genome Sequence of Prevotella maculosa OT 289.</title>
        <authorList>
            <consortium name="The Broad Institute Genome Sequencing Platform"/>
            <person name="Earl A."/>
            <person name="Ward D."/>
            <person name="Feldgarden M."/>
            <person name="Gevers D."/>
            <person name="Izard J."/>
            <person name="Blanton J.M."/>
            <person name="Mathney J."/>
            <person name="Tanner A.C."/>
            <person name="Dewhirst F.E."/>
            <person name="Young S.K."/>
            <person name="Zeng Q."/>
            <person name="Gargeya S."/>
            <person name="Fitzgerald M."/>
            <person name="Haas B."/>
            <person name="Abouelleil A."/>
            <person name="Alvarado L."/>
            <person name="Arachchi H.M."/>
            <person name="Berlin A."/>
            <person name="Chapman S.B."/>
            <person name="Gearin G."/>
            <person name="Goldberg J."/>
            <person name="Griggs A."/>
            <person name="Gujja S."/>
            <person name="Hansen M."/>
            <person name="Heiman D."/>
            <person name="Howarth C."/>
            <person name="Larimer J."/>
            <person name="Lui A."/>
            <person name="MacDonald P.J.P."/>
            <person name="McCowen C."/>
            <person name="Montmayeur A."/>
            <person name="Murphy C."/>
            <person name="Neiman D."/>
            <person name="Pearson M."/>
            <person name="Priest M."/>
            <person name="Roberts A."/>
            <person name="Saif S."/>
            <person name="Shea T."/>
            <person name="Sisk P."/>
            <person name="Stolte C."/>
            <person name="Sykes S."/>
            <person name="Wortman J."/>
            <person name="Nusbaum C."/>
            <person name="Birren B."/>
        </authorList>
    </citation>
    <scope>NUCLEOTIDE SEQUENCE [LARGE SCALE GENOMIC DNA]</scope>
    <source>
        <strain evidence="4 5">OT 289</strain>
    </source>
</reference>
<dbReference type="InterPro" id="IPR039426">
    <property type="entry name" value="TonB-dep_rcpt-like"/>
</dbReference>